<proteinExistence type="predicted"/>
<dbReference type="InterPro" id="IPR021557">
    <property type="entry name" value="DUF3016"/>
</dbReference>
<evidence type="ECO:0008006" key="4">
    <source>
        <dbReference type="Google" id="ProtNLM"/>
    </source>
</evidence>
<dbReference type="RefSeq" id="WP_068992722.1">
    <property type="nucleotide sequence ID" value="NZ_CP012418.1"/>
</dbReference>
<feature type="signal peptide" evidence="1">
    <location>
        <begin position="1"/>
        <end position="20"/>
    </location>
</feature>
<reference evidence="3" key="1">
    <citation type="submission" date="2015-08" db="EMBL/GenBank/DDBJ databases">
        <authorList>
            <person name="Kim K.M."/>
        </authorList>
    </citation>
    <scope>NUCLEOTIDE SEQUENCE [LARGE SCALE GENOMIC DNA]</scope>
    <source>
        <strain evidence="3">KCTC 23892</strain>
    </source>
</reference>
<keyword evidence="1" id="KW-0732">Signal</keyword>
<dbReference type="KEGG" id="ksd:KS2013_1769"/>
<organism evidence="2 3">
    <name type="scientific">Kangiella sediminilitoris</name>
    <dbReference type="NCBI Taxonomy" id="1144748"/>
    <lineage>
        <taxon>Bacteria</taxon>
        <taxon>Pseudomonadati</taxon>
        <taxon>Pseudomonadota</taxon>
        <taxon>Gammaproteobacteria</taxon>
        <taxon>Kangiellales</taxon>
        <taxon>Kangiellaceae</taxon>
        <taxon>Kangiella</taxon>
    </lineage>
</organism>
<feature type="chain" id="PRO_5008544442" description="DUF3016 domain-containing protein" evidence="1">
    <location>
        <begin position="21"/>
        <end position="175"/>
    </location>
</feature>
<name>A0A1B3BCF8_9GAMM</name>
<gene>
    <name evidence="2" type="ORF">KS2013_1769</name>
</gene>
<evidence type="ECO:0000313" key="3">
    <source>
        <dbReference type="Proteomes" id="UP000094147"/>
    </source>
</evidence>
<dbReference type="Pfam" id="PF11454">
    <property type="entry name" value="DUF3016"/>
    <property type="match status" value="1"/>
</dbReference>
<accession>A0A1B3BCF8</accession>
<dbReference type="EMBL" id="CP012418">
    <property type="protein sequence ID" value="AOE50478.1"/>
    <property type="molecule type" value="Genomic_DNA"/>
</dbReference>
<evidence type="ECO:0000256" key="1">
    <source>
        <dbReference type="SAM" id="SignalP"/>
    </source>
</evidence>
<evidence type="ECO:0000313" key="2">
    <source>
        <dbReference type="EMBL" id="AOE50478.1"/>
    </source>
</evidence>
<dbReference type="Proteomes" id="UP000094147">
    <property type="component" value="Chromosome"/>
</dbReference>
<sequence length="175" mass="20289" precursor="true">MYNFKSYITGIIALISLAMAPSLSVADAENDAKGKSAIEVTWGDFNDFRDVSPAMEPRGAFHERVKRSFDKFFTEYSEELPEGQTLVLKINDLDLAGAVQFGATNEFRVMKDVDFPRMSFSYKLLDNNKNVVKQGNASIKDMNYLHHEKTWKRSREGFYYEKRMFKEWVKENILN</sequence>
<dbReference type="OrthoDB" id="195620at2"/>
<protein>
    <recommendedName>
        <fullName evidence="4">DUF3016 domain-containing protein</fullName>
    </recommendedName>
</protein>
<keyword evidence="3" id="KW-1185">Reference proteome</keyword>
<dbReference type="STRING" id="1144748.KS2013_1769"/>
<dbReference type="AlphaFoldDB" id="A0A1B3BCF8"/>